<dbReference type="Proteomes" id="UP000663856">
    <property type="component" value="Unassembled WGS sequence"/>
</dbReference>
<gene>
    <name evidence="1" type="ORF">WKI299_LOCUS13483</name>
</gene>
<reference evidence="1" key="1">
    <citation type="submission" date="2021-02" db="EMBL/GenBank/DDBJ databases">
        <authorList>
            <person name="Nowell W R."/>
        </authorList>
    </citation>
    <scope>NUCLEOTIDE SEQUENCE</scope>
</reference>
<protein>
    <submittedName>
        <fullName evidence="1">Uncharacterized protein</fullName>
    </submittedName>
</protein>
<dbReference type="EMBL" id="CAJNRF010005090">
    <property type="protein sequence ID" value="CAF2067257.1"/>
    <property type="molecule type" value="Genomic_DNA"/>
</dbReference>
<name>A0A816QZP7_9BILA</name>
<evidence type="ECO:0000313" key="1">
    <source>
        <dbReference type="EMBL" id="CAF2067257.1"/>
    </source>
</evidence>
<organism evidence="1 2">
    <name type="scientific">Rotaria magnacalcarata</name>
    <dbReference type="NCBI Taxonomy" id="392030"/>
    <lineage>
        <taxon>Eukaryota</taxon>
        <taxon>Metazoa</taxon>
        <taxon>Spiralia</taxon>
        <taxon>Gnathifera</taxon>
        <taxon>Rotifera</taxon>
        <taxon>Eurotatoria</taxon>
        <taxon>Bdelloidea</taxon>
        <taxon>Philodinida</taxon>
        <taxon>Philodinidae</taxon>
        <taxon>Rotaria</taxon>
    </lineage>
</organism>
<comment type="caution">
    <text evidence="1">The sequence shown here is derived from an EMBL/GenBank/DDBJ whole genome shotgun (WGS) entry which is preliminary data.</text>
</comment>
<evidence type="ECO:0000313" key="2">
    <source>
        <dbReference type="Proteomes" id="UP000663856"/>
    </source>
</evidence>
<proteinExistence type="predicted"/>
<sequence>MKTILPIVAQYFSDVGVKHGILEFIEQQDDSAGGLFANIKYELEPHELELQKLTSLGSDNTNVNVDPKHSVFSLFKELIPLLVQVIAIVTSFTTQLNTDMIIYYLMHKLLF</sequence>
<dbReference type="AlphaFoldDB" id="A0A816QZP7"/>
<accession>A0A816QZP7</accession>